<dbReference type="EMBL" id="BTSY01000005">
    <property type="protein sequence ID" value="GMT26499.1"/>
    <property type="molecule type" value="Genomic_DNA"/>
</dbReference>
<keyword evidence="3" id="KW-1185">Reference proteome</keyword>
<evidence type="ECO:0000313" key="3">
    <source>
        <dbReference type="Proteomes" id="UP001432322"/>
    </source>
</evidence>
<feature type="transmembrane region" description="Helical" evidence="1">
    <location>
        <begin position="51"/>
        <end position="73"/>
    </location>
</feature>
<proteinExistence type="predicted"/>
<protein>
    <submittedName>
        <fullName evidence="2">Uncharacterized protein</fullName>
    </submittedName>
</protein>
<gene>
    <name evidence="2" type="ORF">PFISCL1PPCAC_17796</name>
</gene>
<keyword evidence="1" id="KW-0812">Transmembrane</keyword>
<evidence type="ECO:0000256" key="1">
    <source>
        <dbReference type="SAM" id="Phobius"/>
    </source>
</evidence>
<evidence type="ECO:0000313" key="2">
    <source>
        <dbReference type="EMBL" id="GMT26499.1"/>
    </source>
</evidence>
<accession>A0AAV5W9H1</accession>
<feature type="non-terminal residue" evidence="2">
    <location>
        <position position="1"/>
    </location>
</feature>
<feature type="transmembrane region" description="Helical" evidence="1">
    <location>
        <begin position="22"/>
        <end position="39"/>
    </location>
</feature>
<feature type="non-terminal residue" evidence="2">
    <location>
        <position position="111"/>
    </location>
</feature>
<organism evidence="2 3">
    <name type="scientific">Pristionchus fissidentatus</name>
    <dbReference type="NCBI Taxonomy" id="1538716"/>
    <lineage>
        <taxon>Eukaryota</taxon>
        <taxon>Metazoa</taxon>
        <taxon>Ecdysozoa</taxon>
        <taxon>Nematoda</taxon>
        <taxon>Chromadorea</taxon>
        <taxon>Rhabditida</taxon>
        <taxon>Rhabditina</taxon>
        <taxon>Diplogasteromorpha</taxon>
        <taxon>Diplogasteroidea</taxon>
        <taxon>Neodiplogasteridae</taxon>
        <taxon>Pristionchus</taxon>
    </lineage>
</organism>
<reference evidence="2" key="1">
    <citation type="submission" date="2023-10" db="EMBL/GenBank/DDBJ databases">
        <title>Genome assembly of Pristionchus species.</title>
        <authorList>
            <person name="Yoshida K."/>
            <person name="Sommer R.J."/>
        </authorList>
    </citation>
    <scope>NUCLEOTIDE SEQUENCE</scope>
    <source>
        <strain evidence="2">RS5133</strain>
    </source>
</reference>
<comment type="caution">
    <text evidence="2">The sequence shown here is derived from an EMBL/GenBank/DDBJ whole genome shotgun (WGS) entry which is preliminary data.</text>
</comment>
<dbReference type="AlphaFoldDB" id="A0AAV5W9H1"/>
<feature type="transmembrane region" description="Helical" evidence="1">
    <location>
        <begin position="85"/>
        <end position="106"/>
    </location>
</feature>
<dbReference type="Proteomes" id="UP001432322">
    <property type="component" value="Unassembled WGS sequence"/>
</dbReference>
<sequence>LPLILHQGIIFANQPVSPINCLRGYILVFLILLLQLFRFHSVLENFLIQSIYLLLLFPMIPSQNLVFLFQFVASSTTRKISFALFSSNFSVSLLLFVSLSIFPSIFSRILE</sequence>
<keyword evidence="1" id="KW-0472">Membrane</keyword>
<keyword evidence="1" id="KW-1133">Transmembrane helix</keyword>
<name>A0AAV5W9H1_9BILA</name>